<reference evidence="2" key="1">
    <citation type="journal article" date="2020" name="Phytopathology">
        <title>Genome sequence of the chestnut blight fungus Cryphonectria parasitica EP155: A fundamental resource for an archetypical invasive plant pathogen.</title>
        <authorList>
            <person name="Crouch J.A."/>
            <person name="Dawe A."/>
            <person name="Aerts A."/>
            <person name="Barry K."/>
            <person name="Churchill A.C.L."/>
            <person name="Grimwood J."/>
            <person name="Hillman B."/>
            <person name="Milgroom M.G."/>
            <person name="Pangilinan J."/>
            <person name="Smith M."/>
            <person name="Salamov A."/>
            <person name="Schmutz J."/>
            <person name="Yadav J."/>
            <person name="Grigoriev I.V."/>
            <person name="Nuss D."/>
        </authorList>
    </citation>
    <scope>NUCLEOTIDE SEQUENCE</scope>
    <source>
        <strain evidence="2">EP155</strain>
    </source>
</reference>
<comment type="caution">
    <text evidence="2">The sequence shown here is derived from an EMBL/GenBank/DDBJ whole genome shotgun (WGS) entry which is preliminary data.</text>
</comment>
<evidence type="ECO:0000313" key="3">
    <source>
        <dbReference type="Proteomes" id="UP000803844"/>
    </source>
</evidence>
<protein>
    <submittedName>
        <fullName evidence="2">Uncharacterized protein</fullName>
    </submittedName>
</protein>
<evidence type="ECO:0000256" key="1">
    <source>
        <dbReference type="SAM" id="MobiDB-lite"/>
    </source>
</evidence>
<dbReference type="RefSeq" id="XP_040778172.1">
    <property type="nucleotide sequence ID" value="XM_040923192.1"/>
</dbReference>
<dbReference type="AlphaFoldDB" id="A0A9P5CRF1"/>
<feature type="region of interest" description="Disordered" evidence="1">
    <location>
        <begin position="24"/>
        <end position="56"/>
    </location>
</feature>
<feature type="compositionally biased region" description="Basic and acidic residues" evidence="1">
    <location>
        <begin position="115"/>
        <end position="125"/>
    </location>
</feature>
<name>A0A9P5CRF1_CRYP1</name>
<organism evidence="2 3">
    <name type="scientific">Cryphonectria parasitica (strain ATCC 38755 / EP155)</name>
    <dbReference type="NCBI Taxonomy" id="660469"/>
    <lineage>
        <taxon>Eukaryota</taxon>
        <taxon>Fungi</taxon>
        <taxon>Dikarya</taxon>
        <taxon>Ascomycota</taxon>
        <taxon>Pezizomycotina</taxon>
        <taxon>Sordariomycetes</taxon>
        <taxon>Sordariomycetidae</taxon>
        <taxon>Diaporthales</taxon>
        <taxon>Cryphonectriaceae</taxon>
        <taxon>Cryphonectria-Endothia species complex</taxon>
        <taxon>Cryphonectria</taxon>
    </lineage>
</organism>
<dbReference type="Proteomes" id="UP000803844">
    <property type="component" value="Unassembled WGS sequence"/>
</dbReference>
<feature type="region of interest" description="Disordered" evidence="1">
    <location>
        <begin position="98"/>
        <end position="125"/>
    </location>
</feature>
<proteinExistence type="predicted"/>
<gene>
    <name evidence="2" type="ORF">M406DRAFT_355504</name>
</gene>
<sequence length="125" mass="13458">MYSNRVWSRPAFLPQLSPECCLLTSPGDATGDRPRSTEMLPTLTMSASLDATEPREDGRDVVLLLRKLRRPPPSRTEGDFGAVREEKPLGGLAVLMTGGAAASSSRSAPASLSRRSVEESFEKAP</sequence>
<evidence type="ECO:0000313" key="2">
    <source>
        <dbReference type="EMBL" id="KAF3767211.1"/>
    </source>
</evidence>
<dbReference type="GeneID" id="63840321"/>
<feature type="non-terminal residue" evidence="2">
    <location>
        <position position="1"/>
    </location>
</feature>
<keyword evidence="3" id="KW-1185">Reference proteome</keyword>
<accession>A0A9P5CRF1</accession>
<dbReference type="EMBL" id="MU032346">
    <property type="protein sequence ID" value="KAF3767211.1"/>
    <property type="molecule type" value="Genomic_DNA"/>
</dbReference>
<feature type="compositionally biased region" description="Low complexity" evidence="1">
    <location>
        <begin position="100"/>
        <end position="114"/>
    </location>
</feature>